<dbReference type="PANTHER" id="PTHR23506:SF23">
    <property type="entry name" value="GH10249P"/>
    <property type="match status" value="1"/>
</dbReference>
<dbReference type="PANTHER" id="PTHR23506">
    <property type="entry name" value="GH10249P"/>
    <property type="match status" value="1"/>
</dbReference>
<dbReference type="PRINTS" id="PR01035">
    <property type="entry name" value="TCRTETA"/>
</dbReference>
<evidence type="ECO:0000259" key="7">
    <source>
        <dbReference type="PROSITE" id="PS50850"/>
    </source>
</evidence>
<feature type="transmembrane region" description="Helical" evidence="6">
    <location>
        <begin position="314"/>
        <end position="332"/>
    </location>
</feature>
<dbReference type="InterPro" id="IPR020846">
    <property type="entry name" value="MFS_dom"/>
</dbReference>
<dbReference type="InterPro" id="IPR011701">
    <property type="entry name" value="MFS"/>
</dbReference>
<keyword evidence="4 6" id="KW-1133">Transmembrane helix</keyword>
<dbReference type="InterPro" id="IPR001958">
    <property type="entry name" value="Tet-R_TetA/multi-R_MdtG-like"/>
</dbReference>
<comment type="caution">
    <text evidence="8">The sequence shown here is derived from an EMBL/GenBank/DDBJ whole genome shotgun (WGS) entry which is preliminary data.</text>
</comment>
<dbReference type="OrthoDB" id="9793283at2"/>
<feature type="transmembrane region" description="Helical" evidence="6">
    <location>
        <begin position="290"/>
        <end position="308"/>
    </location>
</feature>
<dbReference type="SUPFAM" id="SSF103473">
    <property type="entry name" value="MFS general substrate transporter"/>
    <property type="match status" value="1"/>
</dbReference>
<feature type="transmembrane region" description="Helical" evidence="6">
    <location>
        <begin position="353"/>
        <end position="370"/>
    </location>
</feature>
<feature type="transmembrane region" description="Helical" evidence="6">
    <location>
        <begin position="113"/>
        <end position="135"/>
    </location>
</feature>
<reference evidence="8 9" key="1">
    <citation type="journal article" date="2016" name="Antonie Van Leeuwenhoek">
        <title>Lysinibacillus endophyticus sp. nov., an indole-3-acetic acid producing endophytic bacterium isolated from corn root (Zea mays cv. Xinken-5).</title>
        <authorList>
            <person name="Yu J."/>
            <person name="Guan X."/>
            <person name="Liu C."/>
            <person name="Xiang W."/>
            <person name="Yu Z."/>
            <person name="Liu X."/>
            <person name="Wang G."/>
        </authorList>
    </citation>
    <scope>NUCLEOTIDE SEQUENCE [LARGE SCALE GENOMIC DNA]</scope>
    <source>
        <strain evidence="8 9">DSM 100506</strain>
    </source>
</reference>
<feature type="transmembrane region" description="Helical" evidence="6">
    <location>
        <begin position="87"/>
        <end position="107"/>
    </location>
</feature>
<evidence type="ECO:0000256" key="6">
    <source>
        <dbReference type="SAM" id="Phobius"/>
    </source>
</evidence>
<evidence type="ECO:0000313" key="9">
    <source>
        <dbReference type="Proteomes" id="UP000272238"/>
    </source>
</evidence>
<proteinExistence type="predicted"/>
<evidence type="ECO:0000256" key="2">
    <source>
        <dbReference type="ARBA" id="ARBA00022448"/>
    </source>
</evidence>
<feature type="transmembrane region" description="Helical" evidence="6">
    <location>
        <begin position="177"/>
        <end position="195"/>
    </location>
</feature>
<dbReference type="Pfam" id="PF07690">
    <property type="entry name" value="MFS_1"/>
    <property type="match status" value="1"/>
</dbReference>
<dbReference type="GO" id="GO:0005886">
    <property type="term" value="C:plasma membrane"/>
    <property type="evidence" value="ECO:0007669"/>
    <property type="project" value="UniProtKB-SubCell"/>
</dbReference>
<organism evidence="8 9">
    <name type="scientific">Ureibacillus endophyticus</name>
    <dbReference type="NCBI Taxonomy" id="1978490"/>
    <lineage>
        <taxon>Bacteria</taxon>
        <taxon>Bacillati</taxon>
        <taxon>Bacillota</taxon>
        <taxon>Bacilli</taxon>
        <taxon>Bacillales</taxon>
        <taxon>Caryophanaceae</taxon>
        <taxon>Ureibacillus</taxon>
    </lineage>
</organism>
<feature type="transmembrane region" description="Helical" evidence="6">
    <location>
        <begin position="147"/>
        <end position="171"/>
    </location>
</feature>
<keyword evidence="3 6" id="KW-0812">Transmembrane</keyword>
<evidence type="ECO:0000256" key="4">
    <source>
        <dbReference type="ARBA" id="ARBA00022989"/>
    </source>
</evidence>
<evidence type="ECO:0000313" key="8">
    <source>
        <dbReference type="EMBL" id="RKQ18913.1"/>
    </source>
</evidence>
<dbReference type="EMBL" id="RBZN01000007">
    <property type="protein sequence ID" value="RKQ18913.1"/>
    <property type="molecule type" value="Genomic_DNA"/>
</dbReference>
<keyword evidence="9" id="KW-1185">Reference proteome</keyword>
<feature type="transmembrane region" description="Helical" evidence="6">
    <location>
        <begin position="259"/>
        <end position="278"/>
    </location>
</feature>
<feature type="domain" description="Major facilitator superfamily (MFS) profile" evidence="7">
    <location>
        <begin position="22"/>
        <end position="400"/>
    </location>
</feature>
<accession>A0A494ZA58</accession>
<name>A0A494ZA58_9BACL</name>
<dbReference type="Proteomes" id="UP000272238">
    <property type="component" value="Unassembled WGS sequence"/>
</dbReference>
<gene>
    <name evidence="8" type="ORF">D8M03_04795</name>
</gene>
<feature type="transmembrane region" description="Helical" evidence="6">
    <location>
        <begin position="57"/>
        <end position="75"/>
    </location>
</feature>
<keyword evidence="5 6" id="KW-0472">Membrane</keyword>
<dbReference type="InterPro" id="IPR036259">
    <property type="entry name" value="MFS_trans_sf"/>
</dbReference>
<dbReference type="NCBIfam" id="TIGR00880">
    <property type="entry name" value="2_A_01_02"/>
    <property type="match status" value="1"/>
</dbReference>
<feature type="transmembrane region" description="Helical" evidence="6">
    <location>
        <begin position="218"/>
        <end position="239"/>
    </location>
</feature>
<feature type="transmembrane region" description="Helical" evidence="6">
    <location>
        <begin position="376"/>
        <end position="395"/>
    </location>
</feature>
<evidence type="ECO:0000256" key="3">
    <source>
        <dbReference type="ARBA" id="ARBA00022692"/>
    </source>
</evidence>
<dbReference type="PROSITE" id="PS50850">
    <property type="entry name" value="MFS"/>
    <property type="match status" value="1"/>
</dbReference>
<sequence>MLVSYIVFEGDSVVIAKNTKFSLAILLSNLFIVFVGIGLVIPVMPTIMNEMDLNGSIMGYMVATFAIAQLIVSPIAGKWTDRYGRKIMIIIGLIIFSLSELLFGLGTAVEVLFISRILGGISGAFIMPAVTAFIADITSEQQRSKALGYMSAAINTGFIIGPGIGGFLVGFGTRAPFFAAAILGGVAVVISLVFLKEPERHIYEETNTIKNKTSFKRIFAPIYIFAFLLLFFSSFSLASFESLFSLFVDHKFQFTPTDIATFVTGGGLVGAIAQVVLFDWLTKNFGEIKLTLYCFIISALLVFAMTVVNSYLSVMITSCIVFIGFDLIRPALTTYLSKVADNEQGFIGGMNSMFTSMGNIFGPVIGGLLFDFNFNFPYYFATIVLVFGIIISLFWRQPRSA</sequence>
<dbReference type="InterPro" id="IPR050930">
    <property type="entry name" value="MFS_Vesicular_Transporter"/>
</dbReference>
<dbReference type="GO" id="GO:0042910">
    <property type="term" value="F:xenobiotic transmembrane transporter activity"/>
    <property type="evidence" value="ECO:0007669"/>
    <property type="project" value="InterPro"/>
</dbReference>
<feature type="transmembrane region" description="Helical" evidence="6">
    <location>
        <begin position="21"/>
        <end position="45"/>
    </location>
</feature>
<dbReference type="AlphaFoldDB" id="A0A494ZA58"/>
<comment type="subcellular location">
    <subcellularLocation>
        <location evidence="1">Cell membrane</location>
        <topology evidence="1">Multi-pass membrane protein</topology>
    </subcellularLocation>
</comment>
<evidence type="ECO:0000256" key="5">
    <source>
        <dbReference type="ARBA" id="ARBA00023136"/>
    </source>
</evidence>
<evidence type="ECO:0000256" key="1">
    <source>
        <dbReference type="ARBA" id="ARBA00004651"/>
    </source>
</evidence>
<keyword evidence="2" id="KW-0813">Transport</keyword>
<protein>
    <submittedName>
        <fullName evidence="8">MFS transporter</fullName>
    </submittedName>
</protein>
<dbReference type="Gene3D" id="1.20.1250.20">
    <property type="entry name" value="MFS general substrate transporter like domains"/>
    <property type="match status" value="1"/>
</dbReference>
<dbReference type="CDD" id="cd17325">
    <property type="entry name" value="MFS_MdtG_SLC18_like"/>
    <property type="match status" value="1"/>
</dbReference>